<accession>A0ABQ5TQ36</accession>
<feature type="domain" description="DUF4124" evidence="3">
    <location>
        <begin position="8"/>
        <end position="58"/>
    </location>
</feature>
<sequence>MRVIYLIFLLLFSSQVLAAIYRWVEPDGTVVFSDEERPGAELIELPPSATYSPPEVQQTSQTESETDSSPVPDYQISITAPAANESIWVNNGDVKVTLSIEPALNPDRGDAIQVYLDGQAVGEPQASTSYQFTNLSRGSHEITAKIISADDKELASDNIVFHLHRASKLN</sequence>
<dbReference type="EMBL" id="BSND01000003">
    <property type="protein sequence ID" value="GLP98431.1"/>
    <property type="molecule type" value="Genomic_DNA"/>
</dbReference>
<evidence type="ECO:0000256" key="2">
    <source>
        <dbReference type="SAM" id="SignalP"/>
    </source>
</evidence>
<feature type="region of interest" description="Disordered" evidence="1">
    <location>
        <begin position="44"/>
        <end position="72"/>
    </location>
</feature>
<organism evidence="4 5">
    <name type="scientific">Methylophaga thalassica</name>
    <dbReference type="NCBI Taxonomy" id="40223"/>
    <lineage>
        <taxon>Bacteria</taxon>
        <taxon>Pseudomonadati</taxon>
        <taxon>Pseudomonadota</taxon>
        <taxon>Gammaproteobacteria</taxon>
        <taxon>Thiotrichales</taxon>
        <taxon>Piscirickettsiaceae</taxon>
        <taxon>Methylophaga</taxon>
    </lineage>
</organism>
<reference evidence="4" key="1">
    <citation type="journal article" date="2014" name="Int. J. Syst. Evol. Microbiol.">
        <title>Complete genome of a new Firmicutes species belonging to the dominant human colonic microbiota ('Ruminococcus bicirculans') reveals two chromosomes and a selective capacity to utilize plant glucans.</title>
        <authorList>
            <consortium name="NISC Comparative Sequencing Program"/>
            <person name="Wegmann U."/>
            <person name="Louis P."/>
            <person name="Goesmann A."/>
            <person name="Henrissat B."/>
            <person name="Duncan S.H."/>
            <person name="Flint H.J."/>
        </authorList>
    </citation>
    <scope>NUCLEOTIDE SEQUENCE</scope>
    <source>
        <strain evidence="4">NBRC 102424</strain>
    </source>
</reference>
<evidence type="ECO:0000259" key="3">
    <source>
        <dbReference type="Pfam" id="PF13511"/>
    </source>
</evidence>
<keyword evidence="5" id="KW-1185">Reference proteome</keyword>
<evidence type="ECO:0000313" key="4">
    <source>
        <dbReference type="EMBL" id="GLP98431.1"/>
    </source>
</evidence>
<dbReference type="Pfam" id="PF13511">
    <property type="entry name" value="DUF4124"/>
    <property type="match status" value="1"/>
</dbReference>
<dbReference type="InterPro" id="IPR025392">
    <property type="entry name" value="DUF4124"/>
</dbReference>
<name>A0ABQ5TQ36_9GAMM</name>
<comment type="caution">
    <text evidence="4">The sequence shown here is derived from an EMBL/GenBank/DDBJ whole genome shotgun (WGS) entry which is preliminary data.</text>
</comment>
<gene>
    <name evidence="4" type="ORF">GCM10007891_02850</name>
</gene>
<dbReference type="Gene3D" id="2.60.40.10">
    <property type="entry name" value="Immunoglobulins"/>
    <property type="match status" value="1"/>
</dbReference>
<proteinExistence type="predicted"/>
<reference evidence="4" key="2">
    <citation type="submission" date="2023-01" db="EMBL/GenBank/DDBJ databases">
        <title>Draft genome sequence of Methylophaga thalassica strain NBRC 102424.</title>
        <authorList>
            <person name="Sun Q."/>
            <person name="Mori K."/>
        </authorList>
    </citation>
    <scope>NUCLEOTIDE SEQUENCE</scope>
    <source>
        <strain evidence="4">NBRC 102424</strain>
    </source>
</reference>
<feature type="compositionally biased region" description="Low complexity" evidence="1">
    <location>
        <begin position="55"/>
        <end position="69"/>
    </location>
</feature>
<evidence type="ECO:0000313" key="5">
    <source>
        <dbReference type="Proteomes" id="UP001161423"/>
    </source>
</evidence>
<dbReference type="Pfam" id="PF17957">
    <property type="entry name" value="Big_7"/>
    <property type="match status" value="1"/>
</dbReference>
<protein>
    <recommendedName>
        <fullName evidence="3">DUF4124 domain-containing protein</fullName>
    </recommendedName>
</protein>
<dbReference type="Proteomes" id="UP001161423">
    <property type="component" value="Unassembled WGS sequence"/>
</dbReference>
<keyword evidence="2" id="KW-0732">Signal</keyword>
<dbReference type="InterPro" id="IPR013783">
    <property type="entry name" value="Ig-like_fold"/>
</dbReference>
<dbReference type="RefSeq" id="WP_284722186.1">
    <property type="nucleotide sequence ID" value="NZ_BSND01000003.1"/>
</dbReference>
<feature type="chain" id="PRO_5045672236" description="DUF4124 domain-containing protein" evidence="2">
    <location>
        <begin position="19"/>
        <end position="170"/>
    </location>
</feature>
<evidence type="ECO:0000256" key="1">
    <source>
        <dbReference type="SAM" id="MobiDB-lite"/>
    </source>
</evidence>
<feature type="signal peptide" evidence="2">
    <location>
        <begin position="1"/>
        <end position="18"/>
    </location>
</feature>